<evidence type="ECO:0000256" key="11">
    <source>
        <dbReference type="ARBA" id="ARBA00023224"/>
    </source>
</evidence>
<dbReference type="InterPro" id="IPR001828">
    <property type="entry name" value="ANF_lig-bd_rcpt"/>
</dbReference>
<accession>A0A3P8VXD0</accession>
<dbReference type="CDD" id="cd15283">
    <property type="entry name" value="7tmC_V2R_pheromone"/>
    <property type="match status" value="1"/>
</dbReference>
<dbReference type="SUPFAM" id="SSF53822">
    <property type="entry name" value="Periplasmic binding protein-like I"/>
    <property type="match status" value="1"/>
</dbReference>
<dbReference type="InterPro" id="IPR038550">
    <property type="entry name" value="GPCR_3_9-Cys_sf"/>
</dbReference>
<dbReference type="InterPro" id="IPR028082">
    <property type="entry name" value="Peripla_BP_I"/>
</dbReference>
<evidence type="ECO:0000256" key="10">
    <source>
        <dbReference type="ARBA" id="ARBA00023180"/>
    </source>
</evidence>
<dbReference type="Gene3D" id="2.10.50.30">
    <property type="entry name" value="GPCR, family 3, nine cysteines domain"/>
    <property type="match status" value="1"/>
</dbReference>
<name>A0A3P8VXD0_CYNSE</name>
<feature type="domain" description="G-protein coupled receptors family 3 profile" evidence="13">
    <location>
        <begin position="566"/>
        <end position="831"/>
    </location>
</feature>
<evidence type="ECO:0000256" key="3">
    <source>
        <dbReference type="ARBA" id="ARBA00022475"/>
    </source>
</evidence>
<dbReference type="GO" id="GO:0004930">
    <property type="term" value="F:G protein-coupled receptor activity"/>
    <property type="evidence" value="ECO:0007669"/>
    <property type="project" value="UniProtKB-KW"/>
</dbReference>
<dbReference type="STRING" id="244447.ENSCSEP00000018979"/>
<dbReference type="InParanoid" id="A0A3P8VXD0"/>
<dbReference type="PROSITE" id="PS00981">
    <property type="entry name" value="G_PROTEIN_RECEP_F3_3"/>
    <property type="match status" value="1"/>
</dbReference>
<dbReference type="InterPro" id="IPR000068">
    <property type="entry name" value="GPCR_3_Ca_sens_rcpt-rel"/>
</dbReference>
<reference evidence="14 15" key="1">
    <citation type="journal article" date="2014" name="Nat. Genet.">
        <title>Whole-genome sequence of a flatfish provides insights into ZW sex chromosome evolution and adaptation to a benthic lifestyle.</title>
        <authorList>
            <person name="Chen S."/>
            <person name="Zhang G."/>
            <person name="Shao C."/>
            <person name="Huang Q."/>
            <person name="Liu G."/>
            <person name="Zhang P."/>
            <person name="Song W."/>
            <person name="An N."/>
            <person name="Chalopin D."/>
            <person name="Volff J.N."/>
            <person name="Hong Y."/>
            <person name="Li Q."/>
            <person name="Sha Z."/>
            <person name="Zhou H."/>
            <person name="Xie M."/>
            <person name="Yu Q."/>
            <person name="Liu Y."/>
            <person name="Xiang H."/>
            <person name="Wang N."/>
            <person name="Wu K."/>
            <person name="Yang C."/>
            <person name="Zhou Q."/>
            <person name="Liao X."/>
            <person name="Yang L."/>
            <person name="Hu Q."/>
            <person name="Zhang J."/>
            <person name="Meng L."/>
            <person name="Jin L."/>
            <person name="Tian Y."/>
            <person name="Lian J."/>
            <person name="Yang J."/>
            <person name="Miao G."/>
            <person name="Liu S."/>
            <person name="Liang Z."/>
            <person name="Yan F."/>
            <person name="Li Y."/>
            <person name="Sun B."/>
            <person name="Zhang H."/>
            <person name="Zhang J."/>
            <person name="Zhu Y."/>
            <person name="Du M."/>
            <person name="Zhao Y."/>
            <person name="Schartl M."/>
            <person name="Tang Q."/>
            <person name="Wang J."/>
        </authorList>
    </citation>
    <scope>NUCLEOTIDE SEQUENCE</scope>
</reference>
<dbReference type="Pfam" id="PF01094">
    <property type="entry name" value="ANF_receptor"/>
    <property type="match status" value="1"/>
</dbReference>
<dbReference type="AlphaFoldDB" id="A0A3P8VXD0"/>
<keyword evidence="9" id="KW-0675">Receptor</keyword>
<dbReference type="InterPro" id="IPR000337">
    <property type="entry name" value="GPCR_3"/>
</dbReference>
<keyword evidence="7" id="KW-0297">G-protein coupled receptor</keyword>
<keyword evidence="10" id="KW-0325">Glycoprotein</keyword>
<dbReference type="Gene3D" id="3.40.50.2300">
    <property type="match status" value="2"/>
</dbReference>
<reference evidence="14" key="3">
    <citation type="submission" date="2025-09" db="UniProtKB">
        <authorList>
            <consortium name="Ensembl"/>
        </authorList>
    </citation>
    <scope>IDENTIFICATION</scope>
</reference>
<evidence type="ECO:0000256" key="12">
    <source>
        <dbReference type="SAM" id="Phobius"/>
    </source>
</evidence>
<dbReference type="InterPro" id="IPR017978">
    <property type="entry name" value="GPCR_3_C"/>
</dbReference>
<evidence type="ECO:0000256" key="5">
    <source>
        <dbReference type="ARBA" id="ARBA00022729"/>
    </source>
</evidence>
<dbReference type="PROSITE" id="PS50259">
    <property type="entry name" value="G_PROTEIN_RECEP_F3_4"/>
    <property type="match status" value="1"/>
</dbReference>
<dbReference type="InterPro" id="IPR017979">
    <property type="entry name" value="GPCR_3_CS"/>
</dbReference>
<evidence type="ECO:0000256" key="6">
    <source>
        <dbReference type="ARBA" id="ARBA00022989"/>
    </source>
</evidence>
<dbReference type="PRINTS" id="PR01535">
    <property type="entry name" value="VOMERONASL2R"/>
</dbReference>
<dbReference type="FunFam" id="3.40.50.2300:FF:000016">
    <property type="entry name" value="Taste 1 receptor member 2"/>
    <property type="match status" value="1"/>
</dbReference>
<feature type="transmembrane region" description="Helical" evidence="12">
    <location>
        <begin position="636"/>
        <end position="660"/>
    </location>
</feature>
<dbReference type="FunFam" id="3.40.50.2300:FF:000067">
    <property type="entry name" value="Olfactory receptor C family, h1"/>
    <property type="match status" value="1"/>
</dbReference>
<evidence type="ECO:0000256" key="8">
    <source>
        <dbReference type="ARBA" id="ARBA00023136"/>
    </source>
</evidence>
<feature type="transmembrane region" description="Helical" evidence="12">
    <location>
        <begin position="793"/>
        <end position="816"/>
    </location>
</feature>
<evidence type="ECO:0000259" key="13">
    <source>
        <dbReference type="PROSITE" id="PS50259"/>
    </source>
</evidence>
<protein>
    <recommendedName>
        <fullName evidence="13">G-protein coupled receptors family 3 profile domain-containing protein</fullName>
    </recommendedName>
</protein>
<comment type="subcellular location">
    <subcellularLocation>
        <location evidence="1">Cell membrane</location>
        <topology evidence="1">Multi-pass membrane protein</topology>
    </subcellularLocation>
</comment>
<dbReference type="InterPro" id="IPR011500">
    <property type="entry name" value="GPCR_3_9-Cys_dom"/>
</dbReference>
<evidence type="ECO:0000256" key="1">
    <source>
        <dbReference type="ARBA" id="ARBA00004651"/>
    </source>
</evidence>
<dbReference type="GO" id="GO:0005886">
    <property type="term" value="C:plasma membrane"/>
    <property type="evidence" value="ECO:0007669"/>
    <property type="project" value="UniProtKB-SubCell"/>
</dbReference>
<evidence type="ECO:0000313" key="15">
    <source>
        <dbReference type="Proteomes" id="UP000265120"/>
    </source>
</evidence>
<dbReference type="Proteomes" id="UP000265120">
    <property type="component" value="Chromosome 4"/>
</dbReference>
<feature type="transmembrane region" description="Helical" evidence="12">
    <location>
        <begin position="604"/>
        <end position="624"/>
    </location>
</feature>
<dbReference type="InterPro" id="IPR004073">
    <property type="entry name" value="GPCR_3_vmron_rcpt_2"/>
</dbReference>
<feature type="transmembrane region" description="Helical" evidence="12">
    <location>
        <begin position="761"/>
        <end position="781"/>
    </location>
</feature>
<feature type="transmembrane region" description="Helical" evidence="12">
    <location>
        <begin position="574"/>
        <end position="592"/>
    </location>
</feature>
<dbReference type="OMA" id="ICTTWIV"/>
<evidence type="ECO:0000256" key="4">
    <source>
        <dbReference type="ARBA" id="ARBA00022692"/>
    </source>
</evidence>
<reference evidence="14" key="2">
    <citation type="submission" date="2025-08" db="UniProtKB">
        <authorList>
            <consortium name="Ensembl"/>
        </authorList>
    </citation>
    <scope>IDENTIFICATION</scope>
</reference>
<evidence type="ECO:0000256" key="7">
    <source>
        <dbReference type="ARBA" id="ARBA00023040"/>
    </source>
</evidence>
<dbReference type="KEGG" id="csem:103378184"/>
<keyword evidence="3" id="KW-1003">Cell membrane</keyword>
<dbReference type="Pfam" id="PF07562">
    <property type="entry name" value="NCD3G"/>
    <property type="match status" value="1"/>
</dbReference>
<comment type="similarity">
    <text evidence="2">Belongs to the G-protein coupled receptor 3 family.</text>
</comment>
<keyword evidence="5" id="KW-0732">Signal</keyword>
<sequence>MYQSGDLILGGIFKLHFFSSFPDLSFTSQPQQPICYGFDVRSFRQAQTMAFAIDEINRNPSLLPNVTLGYSMYDNCMNVGVGFRAALSLANGQEKQVYTLNETCTTPPILGIVGDSSSTRTIAISTVLGLYRVPLVSYFATCSCLSDRQKFPSFFRTIPSDSFQVRAMIQIMKHFGWTWAGLLYSGDDYGVHAARSFQSDLGLAAESCLAYTEVLPWDNDPVELRRIVNILRTSTARVVVAFSPKSYMINLMEEVVRQNVTGLQWIASEAWTSAAVLQTNDLMPYLGGTLGIAIRRGEIPGLKTFLMKTQPDLTYNTTFGNSMVSQFWEHAFQCKFSPPPEGWLEAGGALCTGQEAIENVEEDEFMDVSDLRPEYNVYKAVYALAHALDDMLQCEPGRGPFSGDTHLRRLEPWQLMYYLEKVNFTTSFGDQVSFDENGDALPIYDIMNWAWLPDGSIKLHSVGEVKRSSSNHDELTLDEDIIFWNFPSKQPPRSVCSESCPPGTRRALKKGEPECCYDCVPCSEGKISNMNDSMECTRCPEDFWSSPQRDYCVPKTTEFLSYHEPLGICLTTTSLLGTFICLVVLGIFIYHRSTPIVRANNSELSFQLLLSLKFCFLCSLLFIGRPRTWTCQLRHAAFGISFVFCVSCILVKTVVVLAVFKASKPGAEASLKWFGAAQQRGTVLVLTSVQAAICTVWLVSASPTPHKNTQYHSDKIVYECAIGSTVGFGILLGYIGFLAILSFLLAFLARNLPDSFNEAKLITFSMLIFCAVWVAFVPAYISSPGKYADAVEVFAILASSYGLLVALFGPKCYIILLRPERNTKKAIMSRDIRS</sequence>
<dbReference type="CDD" id="cd06364">
    <property type="entry name" value="PBP1_CaSR"/>
    <property type="match status" value="1"/>
</dbReference>
<dbReference type="FunFam" id="2.10.50.30:FF:000002">
    <property type="entry name" value="Vomeronasal 2 receptor, h1"/>
    <property type="match status" value="1"/>
</dbReference>
<keyword evidence="11" id="KW-0807">Transducer</keyword>
<keyword evidence="15" id="KW-1185">Reference proteome</keyword>
<dbReference type="GeneTree" id="ENSGT00940000162782"/>
<feature type="transmembrane region" description="Helical" evidence="12">
    <location>
        <begin position="721"/>
        <end position="749"/>
    </location>
</feature>
<dbReference type="PANTHER" id="PTHR24061:SF418">
    <property type="entry name" value="C-FAMILY ODORANT RECEPTOR OLFCQ19-RELATED"/>
    <property type="match status" value="1"/>
</dbReference>
<evidence type="ECO:0000313" key="14">
    <source>
        <dbReference type="Ensembl" id="ENSCSEP00000018979.1"/>
    </source>
</evidence>
<keyword evidence="8 12" id="KW-0472">Membrane</keyword>
<dbReference type="PRINTS" id="PR00248">
    <property type="entry name" value="GPCRMGR"/>
</dbReference>
<keyword evidence="4 12" id="KW-0812">Transmembrane</keyword>
<dbReference type="Ensembl" id="ENSCSET00000019213.1">
    <property type="protein sequence ID" value="ENSCSEP00000018979.1"/>
    <property type="gene ID" value="ENSCSEG00000012136.1"/>
</dbReference>
<keyword evidence="6 12" id="KW-1133">Transmembrane helix</keyword>
<dbReference type="Pfam" id="PF00003">
    <property type="entry name" value="7tm_3"/>
    <property type="match status" value="1"/>
</dbReference>
<proteinExistence type="inferred from homology"/>
<evidence type="ECO:0000256" key="2">
    <source>
        <dbReference type="ARBA" id="ARBA00007242"/>
    </source>
</evidence>
<organism evidence="14 15">
    <name type="scientific">Cynoglossus semilaevis</name>
    <name type="common">Tongue sole</name>
    <dbReference type="NCBI Taxonomy" id="244447"/>
    <lineage>
        <taxon>Eukaryota</taxon>
        <taxon>Metazoa</taxon>
        <taxon>Chordata</taxon>
        <taxon>Craniata</taxon>
        <taxon>Vertebrata</taxon>
        <taxon>Euteleostomi</taxon>
        <taxon>Actinopterygii</taxon>
        <taxon>Neopterygii</taxon>
        <taxon>Teleostei</taxon>
        <taxon>Neoteleostei</taxon>
        <taxon>Acanthomorphata</taxon>
        <taxon>Carangaria</taxon>
        <taxon>Pleuronectiformes</taxon>
        <taxon>Pleuronectoidei</taxon>
        <taxon>Cynoglossidae</taxon>
        <taxon>Cynoglossinae</taxon>
        <taxon>Cynoglossus</taxon>
    </lineage>
</organism>
<evidence type="ECO:0000256" key="9">
    <source>
        <dbReference type="ARBA" id="ARBA00023170"/>
    </source>
</evidence>
<dbReference type="PANTHER" id="PTHR24061">
    <property type="entry name" value="CALCIUM-SENSING RECEPTOR-RELATED"/>
    <property type="match status" value="1"/>
</dbReference>
<dbReference type="FunCoup" id="A0A3P8VXD0">
    <property type="interactions" value="9"/>
</dbReference>
<feature type="transmembrane region" description="Helical" evidence="12">
    <location>
        <begin position="681"/>
        <end position="701"/>
    </location>
</feature>